<reference evidence="2 3" key="1">
    <citation type="submission" date="2014-06" db="EMBL/GenBank/DDBJ databases">
        <title>Evolutionary Origins and Diversification of the Mycorrhizal Mutualists.</title>
        <authorList>
            <consortium name="DOE Joint Genome Institute"/>
            <consortium name="Mycorrhizal Genomics Consortium"/>
            <person name="Kohler A."/>
            <person name="Kuo A."/>
            <person name="Nagy L.G."/>
            <person name="Floudas D."/>
            <person name="Copeland A."/>
            <person name="Barry K.W."/>
            <person name="Cichocki N."/>
            <person name="Veneault-Fourrey C."/>
            <person name="LaButti K."/>
            <person name="Lindquist E.A."/>
            <person name="Lipzen A."/>
            <person name="Lundell T."/>
            <person name="Morin E."/>
            <person name="Murat C."/>
            <person name="Riley R."/>
            <person name="Ohm R."/>
            <person name="Sun H."/>
            <person name="Tunlid A."/>
            <person name="Henrissat B."/>
            <person name="Grigoriev I.V."/>
            <person name="Hibbett D.S."/>
            <person name="Martin F."/>
        </authorList>
    </citation>
    <scope>NUCLEOTIDE SEQUENCE [LARGE SCALE GENOMIC DNA]</scope>
    <source>
        <strain evidence="2 3">SS14</strain>
    </source>
</reference>
<gene>
    <name evidence="2" type="ORF">M422DRAFT_251066</name>
</gene>
<proteinExistence type="predicted"/>
<dbReference type="HOGENOM" id="CLU_3015711_0_0_1"/>
<dbReference type="Proteomes" id="UP000054279">
    <property type="component" value="Unassembled WGS sequence"/>
</dbReference>
<accession>A0A0C9VFJ1</accession>
<dbReference type="AlphaFoldDB" id="A0A0C9VFJ1"/>
<protein>
    <submittedName>
        <fullName evidence="2">Uncharacterized protein</fullName>
    </submittedName>
</protein>
<name>A0A0C9VFJ1_SPHS4</name>
<keyword evidence="1" id="KW-0472">Membrane</keyword>
<keyword evidence="1" id="KW-0812">Transmembrane</keyword>
<organism evidence="2 3">
    <name type="scientific">Sphaerobolus stellatus (strain SS14)</name>
    <dbReference type="NCBI Taxonomy" id="990650"/>
    <lineage>
        <taxon>Eukaryota</taxon>
        <taxon>Fungi</taxon>
        <taxon>Dikarya</taxon>
        <taxon>Basidiomycota</taxon>
        <taxon>Agaricomycotina</taxon>
        <taxon>Agaricomycetes</taxon>
        <taxon>Phallomycetidae</taxon>
        <taxon>Geastrales</taxon>
        <taxon>Sphaerobolaceae</taxon>
        <taxon>Sphaerobolus</taxon>
    </lineage>
</organism>
<evidence type="ECO:0000313" key="3">
    <source>
        <dbReference type="Proteomes" id="UP000054279"/>
    </source>
</evidence>
<sequence>MNEFENWILDFGFAELNSGTLIIGFSLATLAYYTSSYQIREKQIPRLQEASHSRHA</sequence>
<keyword evidence="1" id="KW-1133">Transmembrane helix</keyword>
<evidence type="ECO:0000313" key="2">
    <source>
        <dbReference type="EMBL" id="KIJ45764.1"/>
    </source>
</evidence>
<keyword evidence="3" id="KW-1185">Reference proteome</keyword>
<feature type="transmembrane region" description="Helical" evidence="1">
    <location>
        <begin position="12"/>
        <end position="33"/>
    </location>
</feature>
<evidence type="ECO:0000256" key="1">
    <source>
        <dbReference type="SAM" id="Phobius"/>
    </source>
</evidence>
<dbReference type="EMBL" id="KN837111">
    <property type="protein sequence ID" value="KIJ45764.1"/>
    <property type="molecule type" value="Genomic_DNA"/>
</dbReference>